<keyword evidence="3" id="KW-1185">Reference proteome</keyword>
<dbReference type="OrthoDB" id="6513346at2759"/>
<proteinExistence type="predicted"/>
<keyword evidence="2" id="KW-0808">Transferase</keyword>
<dbReference type="InterPro" id="IPR036691">
    <property type="entry name" value="Endo/exonu/phosph_ase_sf"/>
</dbReference>
<reference evidence="2" key="1">
    <citation type="submission" date="2020-07" db="EMBL/GenBank/DDBJ databases">
        <title>Multicomponent nature underlies the extraordinary mechanical properties of spider dragline silk.</title>
        <authorList>
            <person name="Kono N."/>
            <person name="Nakamura H."/>
            <person name="Mori M."/>
            <person name="Yoshida Y."/>
            <person name="Ohtoshi R."/>
            <person name="Malay A.D."/>
            <person name="Moran D.A.P."/>
            <person name="Tomita M."/>
            <person name="Numata K."/>
            <person name="Arakawa K."/>
        </authorList>
    </citation>
    <scope>NUCLEOTIDE SEQUENCE</scope>
</reference>
<dbReference type="Gene3D" id="3.60.10.10">
    <property type="entry name" value="Endonuclease/exonuclease/phosphatase"/>
    <property type="match status" value="1"/>
</dbReference>
<comment type="caution">
    <text evidence="2">The sequence shown here is derived from an EMBL/GenBank/DDBJ whole genome shotgun (WGS) entry which is preliminary data.</text>
</comment>
<dbReference type="InterPro" id="IPR005135">
    <property type="entry name" value="Endo/exonuclease/phosphatase"/>
</dbReference>
<organism evidence="2 3">
    <name type="scientific">Trichonephila clavata</name>
    <name type="common">Joro spider</name>
    <name type="synonym">Nephila clavata</name>
    <dbReference type="NCBI Taxonomy" id="2740835"/>
    <lineage>
        <taxon>Eukaryota</taxon>
        <taxon>Metazoa</taxon>
        <taxon>Ecdysozoa</taxon>
        <taxon>Arthropoda</taxon>
        <taxon>Chelicerata</taxon>
        <taxon>Arachnida</taxon>
        <taxon>Araneae</taxon>
        <taxon>Araneomorphae</taxon>
        <taxon>Entelegynae</taxon>
        <taxon>Araneoidea</taxon>
        <taxon>Nephilidae</taxon>
        <taxon>Trichonephila</taxon>
    </lineage>
</organism>
<dbReference type="EMBL" id="BMAO01014686">
    <property type="protein sequence ID" value="GFQ96484.1"/>
    <property type="molecule type" value="Genomic_DNA"/>
</dbReference>
<evidence type="ECO:0000313" key="2">
    <source>
        <dbReference type="EMBL" id="GFQ96484.1"/>
    </source>
</evidence>
<dbReference type="GO" id="GO:0003964">
    <property type="term" value="F:RNA-directed DNA polymerase activity"/>
    <property type="evidence" value="ECO:0007669"/>
    <property type="project" value="UniProtKB-KW"/>
</dbReference>
<gene>
    <name evidence="2" type="primary">jockeypol_138</name>
    <name evidence="2" type="ORF">TNCT_256271</name>
</gene>
<sequence>MKMNDKYNQILQELHRTHPTATNSYYNVYIKIRAETPDHHREITTYLTAQKVEYFVNDPVANRPLKLVIKGLPASTKVEDIKSDLIAKGINVDKVSQLKKFSDKSPLPINMIEVVRDENVDDIFARSLGGTALCIKRNIPHYHIPPTTVEATLVALTPNDHEPILVASIYFPPGSSASLGADLDTIFNINKSAILMGDFNVKHTSWGCSRRETRGNRLYNYILRNNIDLFAPNTPTRYGTASATIIDYALVKNINWPCTIDSLSELSSDHNPIKLFFPRTSKFNLPNPQLNTTWSTFTNILSNVENFNLPDACSSHEIDSHMSSI</sequence>
<dbReference type="PANTHER" id="PTHR33273:SF2">
    <property type="entry name" value="ENDONUCLEASE_EXONUCLEASE_PHOSPHATASE DOMAIN-CONTAINING PROTEIN"/>
    <property type="match status" value="1"/>
</dbReference>
<dbReference type="SUPFAM" id="SSF56219">
    <property type="entry name" value="DNase I-like"/>
    <property type="match status" value="1"/>
</dbReference>
<dbReference type="AlphaFoldDB" id="A0A8X6L4S9"/>
<accession>A0A8X6L4S9</accession>
<evidence type="ECO:0000259" key="1">
    <source>
        <dbReference type="Pfam" id="PF14529"/>
    </source>
</evidence>
<protein>
    <submittedName>
        <fullName evidence="2">RNA-directed DNA polymerase from mobile element jockey</fullName>
    </submittedName>
</protein>
<feature type="domain" description="Endonuclease/exonuclease/phosphatase" evidence="1">
    <location>
        <begin position="164"/>
        <end position="273"/>
    </location>
</feature>
<dbReference type="Proteomes" id="UP000887116">
    <property type="component" value="Unassembled WGS sequence"/>
</dbReference>
<dbReference type="Pfam" id="PF14529">
    <property type="entry name" value="Exo_endo_phos_2"/>
    <property type="match status" value="1"/>
</dbReference>
<name>A0A8X6L4S9_TRICU</name>
<keyword evidence="2" id="KW-0695">RNA-directed DNA polymerase</keyword>
<keyword evidence="2" id="KW-0548">Nucleotidyltransferase</keyword>
<evidence type="ECO:0000313" key="3">
    <source>
        <dbReference type="Proteomes" id="UP000887116"/>
    </source>
</evidence>
<dbReference type="PANTHER" id="PTHR33273">
    <property type="entry name" value="DOMAIN-CONTAINING PROTEIN, PUTATIVE-RELATED"/>
    <property type="match status" value="1"/>
</dbReference>